<evidence type="ECO:0000256" key="1">
    <source>
        <dbReference type="ARBA" id="ARBA00007471"/>
    </source>
</evidence>
<dbReference type="Pfam" id="PF21098">
    <property type="entry name" value="PH-GRAM_MTMR6-like"/>
    <property type="match status" value="1"/>
</dbReference>
<dbReference type="GO" id="GO:0046856">
    <property type="term" value="P:phosphatidylinositol dephosphorylation"/>
    <property type="evidence" value="ECO:0007669"/>
    <property type="project" value="TreeGrafter"/>
</dbReference>
<dbReference type="GO" id="GO:0010507">
    <property type="term" value="P:negative regulation of autophagy"/>
    <property type="evidence" value="ECO:0007669"/>
    <property type="project" value="TreeGrafter"/>
</dbReference>
<comment type="similarity">
    <text evidence="1">Belongs to the protein-tyrosine phosphatase family. Non-receptor class myotubularin subfamily.</text>
</comment>
<dbReference type="Pfam" id="PF06602">
    <property type="entry name" value="Myotub-related"/>
    <property type="match status" value="1"/>
</dbReference>
<dbReference type="InterPro" id="IPR048994">
    <property type="entry name" value="PH-GRAM_MTMR6-9"/>
</dbReference>
<reference evidence="4" key="1">
    <citation type="submission" date="2025-08" db="UniProtKB">
        <authorList>
            <consortium name="RefSeq"/>
        </authorList>
    </citation>
    <scope>IDENTIFICATION</scope>
    <source>
        <tissue evidence="4">Whole organism</tissue>
    </source>
</reference>
<dbReference type="RefSeq" id="XP_018013958.1">
    <property type="nucleotide sequence ID" value="XM_018158469.2"/>
</dbReference>
<proteinExistence type="inferred from homology"/>
<dbReference type="SUPFAM" id="SSF52799">
    <property type="entry name" value="(Phosphotyrosine protein) phosphatases II"/>
    <property type="match status" value="1"/>
</dbReference>
<dbReference type="GeneID" id="108670983"/>
<dbReference type="GO" id="GO:0005737">
    <property type="term" value="C:cytoplasm"/>
    <property type="evidence" value="ECO:0007669"/>
    <property type="project" value="TreeGrafter"/>
</dbReference>
<dbReference type="OrthoDB" id="271628at2759"/>
<dbReference type="AlphaFoldDB" id="A0A8B7NJX9"/>
<name>A0A8B7NJX9_HYAAZ</name>
<dbReference type="PANTHER" id="PTHR10807:SF73">
    <property type="entry name" value="LD06050P"/>
    <property type="match status" value="1"/>
</dbReference>
<dbReference type="Proteomes" id="UP000694843">
    <property type="component" value="Unplaced"/>
</dbReference>
<dbReference type="KEGG" id="hazt:108670983"/>
<dbReference type="OMA" id="IEREWIC"/>
<protein>
    <submittedName>
        <fullName evidence="4">Myotubularin-related protein 9</fullName>
    </submittedName>
</protein>
<gene>
    <name evidence="4" type="primary">LOC108670983</name>
</gene>
<evidence type="ECO:0000259" key="2">
    <source>
        <dbReference type="PROSITE" id="PS51339"/>
    </source>
</evidence>
<keyword evidence="3" id="KW-1185">Reference proteome</keyword>
<accession>A0A8B7NJX9</accession>
<dbReference type="InterPro" id="IPR029021">
    <property type="entry name" value="Prot-tyrosine_phosphatase-like"/>
</dbReference>
<feature type="domain" description="Myotubularin phosphatase" evidence="2">
    <location>
        <begin position="122"/>
        <end position="521"/>
    </location>
</feature>
<evidence type="ECO:0000313" key="3">
    <source>
        <dbReference type="Proteomes" id="UP000694843"/>
    </source>
</evidence>
<dbReference type="InterPro" id="IPR010569">
    <property type="entry name" value="Myotubularin-like_Pase_dom"/>
</dbReference>
<dbReference type="GO" id="GO:0019903">
    <property type="term" value="F:protein phosphatase binding"/>
    <property type="evidence" value="ECO:0007669"/>
    <property type="project" value="TreeGrafter"/>
</dbReference>
<organism evidence="3 4">
    <name type="scientific">Hyalella azteca</name>
    <name type="common">Amphipod</name>
    <dbReference type="NCBI Taxonomy" id="294128"/>
    <lineage>
        <taxon>Eukaryota</taxon>
        <taxon>Metazoa</taxon>
        <taxon>Ecdysozoa</taxon>
        <taxon>Arthropoda</taxon>
        <taxon>Crustacea</taxon>
        <taxon>Multicrustacea</taxon>
        <taxon>Malacostraca</taxon>
        <taxon>Eumalacostraca</taxon>
        <taxon>Peracarida</taxon>
        <taxon>Amphipoda</taxon>
        <taxon>Senticaudata</taxon>
        <taxon>Talitrida</taxon>
        <taxon>Talitroidea</taxon>
        <taxon>Hyalellidae</taxon>
        <taxon>Hyalella</taxon>
    </lineage>
</organism>
<dbReference type="InterPro" id="IPR030564">
    <property type="entry name" value="Myotubularin"/>
</dbReference>
<dbReference type="Gene3D" id="2.30.29.30">
    <property type="entry name" value="Pleckstrin-homology domain (PH domain)/Phosphotyrosine-binding domain (PTB)"/>
    <property type="match status" value="1"/>
</dbReference>
<sequence length="521" mass="58433">MELSDVIKVARCERVMLHQPHCLKAEATLAITSHHLILAPLHGVELWVLHSNVDHVDRRSQGATGGSLFLLCKDLRRLQLDILGTDLFTKVADTLEDLSRVDELQLQYPFFYEPLPPPLEDGWAAFAPETELNRMLLPGDTWRISHLNAGYKVCRSYPQLLLVPRAMEDEELVAAALHRQDHRLPVMAFRHLPTGAVLVRSSQAISSYNNSSSSSAAAAAAAVKRSKEDEKLLAAKLRGGGGGGVQEGELHYPNWRRVHKPIDRRHTLLESLAKLMDGVNDTGSSQDKWLSRVEASGWMANIRDTLDCACLVAQCLHQEGASVLVHDTVGVDAALQVSALAQVILNQDCRTVRGFEALIEREWVQAGHPFSSRHSRSCYSPPTHRHRHNSPSFLLFLDAVHQIHEQFACSFEFNQDFLVLLFEHSYSSQFGTFLGDNECERASLGVKQRTTSLWSKTVIWTKVLLRWVLDVSPIEAAERLMTSLRETHTTLRSDVIKLRRQLQLLEEQAIKEGVLLPSTAD</sequence>
<dbReference type="PANTHER" id="PTHR10807">
    <property type="entry name" value="MYOTUBULARIN-RELATED"/>
    <property type="match status" value="1"/>
</dbReference>
<dbReference type="SUPFAM" id="SSF50729">
    <property type="entry name" value="PH domain-like"/>
    <property type="match status" value="1"/>
</dbReference>
<dbReference type="InterPro" id="IPR011993">
    <property type="entry name" value="PH-like_dom_sf"/>
</dbReference>
<dbReference type="PROSITE" id="PS51339">
    <property type="entry name" value="PPASE_MYOTUBULARIN"/>
    <property type="match status" value="1"/>
</dbReference>
<evidence type="ECO:0000313" key="4">
    <source>
        <dbReference type="RefSeq" id="XP_018013958.1"/>
    </source>
</evidence>